<dbReference type="InterPro" id="IPR011006">
    <property type="entry name" value="CheY-like_superfamily"/>
</dbReference>
<evidence type="ECO:0000256" key="2">
    <source>
        <dbReference type="PROSITE-ProRule" id="PRU00169"/>
    </source>
</evidence>
<evidence type="ECO:0000313" key="5">
    <source>
        <dbReference type="Proteomes" id="UP001333818"/>
    </source>
</evidence>
<dbReference type="Proteomes" id="UP001333818">
    <property type="component" value="Unassembled WGS sequence"/>
</dbReference>
<dbReference type="PROSITE" id="PS50110">
    <property type="entry name" value="RESPONSE_REGULATORY"/>
    <property type="match status" value="1"/>
</dbReference>
<name>A0AAW9Q4V4_9CYAN</name>
<dbReference type="GO" id="GO:0000160">
    <property type="term" value="P:phosphorelay signal transduction system"/>
    <property type="evidence" value="ECO:0007669"/>
    <property type="project" value="InterPro"/>
</dbReference>
<evidence type="ECO:0000259" key="3">
    <source>
        <dbReference type="PROSITE" id="PS50110"/>
    </source>
</evidence>
<keyword evidence="1 2" id="KW-0597">Phosphoprotein</keyword>
<dbReference type="AlphaFoldDB" id="A0AAW9Q4V4"/>
<dbReference type="Gene3D" id="3.40.50.2300">
    <property type="match status" value="1"/>
</dbReference>
<dbReference type="SMART" id="SM00448">
    <property type="entry name" value="REC"/>
    <property type="match status" value="1"/>
</dbReference>
<organism evidence="4 5">
    <name type="scientific">Tumidithrix elongata BACA0141</name>
    <dbReference type="NCBI Taxonomy" id="2716417"/>
    <lineage>
        <taxon>Bacteria</taxon>
        <taxon>Bacillati</taxon>
        <taxon>Cyanobacteriota</taxon>
        <taxon>Cyanophyceae</taxon>
        <taxon>Pseudanabaenales</taxon>
        <taxon>Pseudanabaenaceae</taxon>
        <taxon>Tumidithrix</taxon>
        <taxon>Tumidithrix elongata</taxon>
    </lineage>
</organism>
<feature type="modified residue" description="4-aspartylphosphate" evidence="2">
    <location>
        <position position="55"/>
    </location>
</feature>
<gene>
    <name evidence="4" type="ORF">V2H45_19500</name>
</gene>
<dbReference type="InterPro" id="IPR001789">
    <property type="entry name" value="Sig_transdc_resp-reg_receiver"/>
</dbReference>
<dbReference type="Pfam" id="PF00072">
    <property type="entry name" value="Response_reg"/>
    <property type="match status" value="1"/>
</dbReference>
<dbReference type="SUPFAM" id="SSF52172">
    <property type="entry name" value="CheY-like"/>
    <property type="match status" value="1"/>
</dbReference>
<evidence type="ECO:0000313" key="4">
    <source>
        <dbReference type="EMBL" id="MEE3718934.1"/>
    </source>
</evidence>
<evidence type="ECO:0000256" key="1">
    <source>
        <dbReference type="ARBA" id="ARBA00022553"/>
    </source>
</evidence>
<comment type="caution">
    <text evidence="4">The sequence shown here is derived from an EMBL/GenBank/DDBJ whole genome shotgun (WGS) entry which is preliminary data.</text>
</comment>
<sequence>MTVKKILIVDDEERIREVVSMCLTKLAKWEVIAVATAMEAIQKALEWQPHAILLDVSMPNMNGLEMLQQLQGHPRTVSIPVIFLTAKVQPNEKLLYQQLGIAGLIIKPFNPVEIAKEISHLLGWT</sequence>
<dbReference type="RefSeq" id="WP_330485370.1">
    <property type="nucleotide sequence ID" value="NZ_JAZBJZ010000101.1"/>
</dbReference>
<protein>
    <submittedName>
        <fullName evidence="4">Response regulator</fullName>
    </submittedName>
</protein>
<keyword evidence="5" id="KW-1185">Reference proteome</keyword>
<dbReference type="EMBL" id="JAZBJZ010000101">
    <property type="protein sequence ID" value="MEE3718934.1"/>
    <property type="molecule type" value="Genomic_DNA"/>
</dbReference>
<dbReference type="CDD" id="cd17552">
    <property type="entry name" value="REC_RR468-like"/>
    <property type="match status" value="1"/>
</dbReference>
<proteinExistence type="predicted"/>
<feature type="domain" description="Response regulatory" evidence="3">
    <location>
        <begin position="5"/>
        <end position="122"/>
    </location>
</feature>
<accession>A0AAW9Q4V4</accession>
<dbReference type="PANTHER" id="PTHR44591:SF22">
    <property type="entry name" value="CHEY SUBFAMILY"/>
    <property type="match status" value="1"/>
</dbReference>
<dbReference type="InterPro" id="IPR050595">
    <property type="entry name" value="Bact_response_regulator"/>
</dbReference>
<reference evidence="4" key="1">
    <citation type="submission" date="2024-01" db="EMBL/GenBank/DDBJ databases">
        <title>Bank of Algae and Cyanobacteria of the Azores (BACA) strain genomes.</title>
        <authorList>
            <person name="Luz R."/>
            <person name="Cordeiro R."/>
            <person name="Fonseca A."/>
            <person name="Goncalves V."/>
        </authorList>
    </citation>
    <scope>NUCLEOTIDE SEQUENCE</scope>
    <source>
        <strain evidence="4">BACA0141</strain>
    </source>
</reference>
<dbReference type="PANTHER" id="PTHR44591">
    <property type="entry name" value="STRESS RESPONSE REGULATOR PROTEIN 1"/>
    <property type="match status" value="1"/>
</dbReference>